<sequence>MASLGVALVTGAGQGIGRAIALRLAADGYDLALADLASHSSQLDTLKAQITGLGRRATTISTDVQSESAVVAMINQTVQDLGTLDVMVANAGICKTMSLLDTNLSDWEDLFAVNARGTFLCYKYAAKQMVLQGRGGRIIGASSVVGKQGSAMLPAYSASKFAVRGLTQSAAAELARYGITVNAYAPGAMDTDMLTSIHQALGDVNAYTQRAIDNAPLGRLGTGEDVASLVSFLASKDSSYITGQSISVNGGRFFD</sequence>
<evidence type="ECO:0008006" key="5">
    <source>
        <dbReference type="Google" id="ProtNLM"/>
    </source>
</evidence>
<accession>A0ABR3JST9</accession>
<dbReference type="Gene3D" id="3.40.50.720">
    <property type="entry name" value="NAD(P)-binding Rossmann-like Domain"/>
    <property type="match status" value="1"/>
</dbReference>
<comment type="caution">
    <text evidence="3">The sequence shown here is derived from an EMBL/GenBank/DDBJ whole genome shotgun (WGS) entry which is preliminary data.</text>
</comment>
<protein>
    <recommendedName>
        <fullName evidence="5">Acetoin reductase family protein</fullName>
    </recommendedName>
</protein>
<evidence type="ECO:0000313" key="3">
    <source>
        <dbReference type="EMBL" id="KAL0958440.1"/>
    </source>
</evidence>
<comment type="similarity">
    <text evidence="1">Belongs to the short-chain dehydrogenases/reductases (SDR) family.</text>
</comment>
<dbReference type="InterPro" id="IPR036291">
    <property type="entry name" value="NAD(P)-bd_dom_sf"/>
</dbReference>
<dbReference type="PROSITE" id="PS00061">
    <property type="entry name" value="ADH_SHORT"/>
    <property type="match status" value="1"/>
</dbReference>
<dbReference type="InterPro" id="IPR020904">
    <property type="entry name" value="Sc_DH/Rdtase_CS"/>
</dbReference>
<evidence type="ECO:0000313" key="4">
    <source>
        <dbReference type="Proteomes" id="UP001556367"/>
    </source>
</evidence>
<dbReference type="Proteomes" id="UP001556367">
    <property type="component" value="Unassembled WGS sequence"/>
</dbReference>
<proteinExistence type="inferred from homology"/>
<dbReference type="SUPFAM" id="SSF51735">
    <property type="entry name" value="NAD(P)-binding Rossmann-fold domains"/>
    <property type="match status" value="1"/>
</dbReference>
<gene>
    <name evidence="3" type="ORF">HGRIS_000583</name>
</gene>
<dbReference type="EMBL" id="JASNQZ010000004">
    <property type="protein sequence ID" value="KAL0958440.1"/>
    <property type="molecule type" value="Genomic_DNA"/>
</dbReference>
<organism evidence="3 4">
    <name type="scientific">Hohenbuehelia grisea</name>
    <dbReference type="NCBI Taxonomy" id="104357"/>
    <lineage>
        <taxon>Eukaryota</taxon>
        <taxon>Fungi</taxon>
        <taxon>Dikarya</taxon>
        <taxon>Basidiomycota</taxon>
        <taxon>Agaricomycotina</taxon>
        <taxon>Agaricomycetes</taxon>
        <taxon>Agaricomycetidae</taxon>
        <taxon>Agaricales</taxon>
        <taxon>Pleurotineae</taxon>
        <taxon>Pleurotaceae</taxon>
        <taxon>Hohenbuehelia</taxon>
    </lineage>
</organism>
<evidence type="ECO:0000256" key="2">
    <source>
        <dbReference type="ARBA" id="ARBA00022857"/>
    </source>
</evidence>
<keyword evidence="4" id="KW-1185">Reference proteome</keyword>
<dbReference type="InterPro" id="IPR002347">
    <property type="entry name" value="SDR_fam"/>
</dbReference>
<dbReference type="Pfam" id="PF13561">
    <property type="entry name" value="adh_short_C2"/>
    <property type="match status" value="1"/>
</dbReference>
<keyword evidence="2" id="KW-0521">NADP</keyword>
<name>A0ABR3JST9_9AGAR</name>
<reference evidence="4" key="1">
    <citation type="submission" date="2024-06" db="EMBL/GenBank/DDBJ databases">
        <title>Multi-omics analyses provide insights into the biosynthesis of the anticancer antibiotic pleurotin in Hohenbuehelia grisea.</title>
        <authorList>
            <person name="Weaver J.A."/>
            <person name="Alberti F."/>
        </authorList>
    </citation>
    <scope>NUCLEOTIDE SEQUENCE [LARGE SCALE GENOMIC DNA]</scope>
    <source>
        <strain evidence="4">T-177</strain>
    </source>
</reference>
<dbReference type="PANTHER" id="PTHR42760:SF121">
    <property type="entry name" value="3-OXOACYL-(ACYL-CARRIER-PROTEIN) REDUCTASE"/>
    <property type="match status" value="1"/>
</dbReference>
<dbReference type="PRINTS" id="PR00081">
    <property type="entry name" value="GDHRDH"/>
</dbReference>
<evidence type="ECO:0000256" key="1">
    <source>
        <dbReference type="ARBA" id="ARBA00006484"/>
    </source>
</evidence>
<dbReference type="PRINTS" id="PR00080">
    <property type="entry name" value="SDRFAMILY"/>
</dbReference>
<dbReference type="PANTHER" id="PTHR42760">
    <property type="entry name" value="SHORT-CHAIN DEHYDROGENASES/REDUCTASES FAMILY MEMBER"/>
    <property type="match status" value="1"/>
</dbReference>